<comment type="caution">
    <text evidence="2">The sequence shown here is derived from an EMBL/GenBank/DDBJ whole genome shotgun (WGS) entry which is preliminary data.</text>
</comment>
<evidence type="ECO:0000259" key="1">
    <source>
        <dbReference type="PROSITE" id="PS51664"/>
    </source>
</evidence>
<organism evidence="2 4">
    <name type="scientific">Candidatus Phosphoribacter hodrii</name>
    <dbReference type="NCBI Taxonomy" id="2953743"/>
    <lineage>
        <taxon>Bacteria</taxon>
        <taxon>Bacillati</taxon>
        <taxon>Actinomycetota</taxon>
        <taxon>Actinomycetes</taxon>
        <taxon>Micrococcales</taxon>
        <taxon>Dermatophilaceae</taxon>
        <taxon>Candidatus Phosphoribacter</taxon>
    </lineage>
</organism>
<dbReference type="PANTHER" id="PTHR37809">
    <property type="entry name" value="RIBOSOMAL PROTEIN S12 METHYLTHIOTRANSFERASE ACCESSORY FACTOR YCAO"/>
    <property type="match status" value="1"/>
</dbReference>
<proteinExistence type="predicted"/>
<dbReference type="Proteomes" id="UP000718281">
    <property type="component" value="Unassembled WGS sequence"/>
</dbReference>
<dbReference type="Pfam" id="PF02624">
    <property type="entry name" value="YcaO"/>
    <property type="match status" value="1"/>
</dbReference>
<dbReference type="EMBL" id="JADJIB010000001">
    <property type="protein sequence ID" value="MBK7272073.1"/>
    <property type="molecule type" value="Genomic_DNA"/>
</dbReference>
<dbReference type="Gene3D" id="3.30.1330.230">
    <property type="match status" value="1"/>
</dbReference>
<reference evidence="4 5" key="1">
    <citation type="submission" date="2020-10" db="EMBL/GenBank/DDBJ databases">
        <title>Connecting structure to function with the recovery of over 1000 high-quality activated sludge metagenome-assembled genomes encoding full-length rRNA genes using long-read sequencing.</title>
        <authorList>
            <person name="Singleton C.M."/>
            <person name="Petriglieri F."/>
            <person name="Kristensen J.M."/>
            <person name="Kirkegaard R.H."/>
            <person name="Michaelsen T.Y."/>
            <person name="Andersen M.H."/>
            <person name="Karst S.M."/>
            <person name="Dueholm M.S."/>
            <person name="Nielsen P.H."/>
            <person name="Albertsen M."/>
        </authorList>
    </citation>
    <scope>NUCLEOTIDE SEQUENCE [LARGE SCALE GENOMIC DNA]</scope>
    <source>
        <strain evidence="2">AalE_18-Q3-R2-46_BAT3C.188</strain>
        <strain evidence="3">Ega_18-Q3-R5-49_MAXAC.001</strain>
    </source>
</reference>
<dbReference type="InterPro" id="IPR003776">
    <property type="entry name" value="YcaO-like_dom"/>
</dbReference>
<dbReference type="NCBIfam" id="TIGR03604">
    <property type="entry name" value="TOMM_cyclo_SagD"/>
    <property type="match status" value="1"/>
</dbReference>
<sequence length="438" mass="48298">MTTDLAFERTLHLANQLISPVTGVLKRSLLLPLVGGQAPYAHFAAAPASYGTLPTGGDIANPGASAWDLRQCLSQVTFEAVERYCAAFVDYSALLLSKPEGPAFDVGCAIQRFAEFQYGRSDFSYVPLRQDSVIHWAVGRSLFTGQRRYIPASFTYLPYRPTSPDEVIGPSFSTGMSAAWTLDDACLSGLLEVVERDAFAITWMGQLVRPRLEPRPDSELARRVAAVEADGCSSVTFVDLTTDLGLPVVCAVVRRPALGRVLTTVGLSSKLCPSRACDKALCEALSDHERLRTELADPRRPPWTPAPDFSDVVDFEWHGRAYTDPRAQLALDFLTSSSEVHQIDGEFAPPQAGDLVRTLRQLEEHCSDVVMVDLTTRDMHELGLVVVKIFVPELVPLNADHRYPYLGHRRLHTHGGQRPDGTQEQLLTHLNSYPHPFS</sequence>
<accession>A0A934X5B2</accession>
<protein>
    <submittedName>
        <fullName evidence="2">YcaO-like family protein</fullName>
    </submittedName>
</protein>
<evidence type="ECO:0000313" key="4">
    <source>
        <dbReference type="Proteomes" id="UP000718281"/>
    </source>
</evidence>
<dbReference type="InterPro" id="IPR027624">
    <property type="entry name" value="TOMM_cyclo_SagD"/>
</dbReference>
<evidence type="ECO:0000313" key="2">
    <source>
        <dbReference type="EMBL" id="MBK6301372.1"/>
    </source>
</evidence>
<dbReference type="PROSITE" id="PS51664">
    <property type="entry name" value="YCAO"/>
    <property type="match status" value="1"/>
</dbReference>
<evidence type="ECO:0000313" key="3">
    <source>
        <dbReference type="EMBL" id="MBK7272073.1"/>
    </source>
</evidence>
<dbReference type="AlphaFoldDB" id="A0A934X5B2"/>
<evidence type="ECO:0000313" key="5">
    <source>
        <dbReference type="Proteomes" id="UP000726105"/>
    </source>
</evidence>
<dbReference type="EMBL" id="JADIXZ010000004">
    <property type="protein sequence ID" value="MBK6301372.1"/>
    <property type="molecule type" value="Genomic_DNA"/>
</dbReference>
<dbReference type="Proteomes" id="UP000726105">
    <property type="component" value="Unassembled WGS sequence"/>
</dbReference>
<gene>
    <name evidence="2" type="ORF">IPF40_10100</name>
    <name evidence="3" type="ORF">IPI13_02560</name>
</gene>
<feature type="domain" description="YcaO" evidence="1">
    <location>
        <begin position="63"/>
        <end position="438"/>
    </location>
</feature>
<name>A0A934X5B2_9MICO</name>
<dbReference type="PANTHER" id="PTHR37809:SF1">
    <property type="entry name" value="RIBOSOMAL PROTEIN S12 METHYLTHIOTRANSFERASE ACCESSORY FACTOR YCAO"/>
    <property type="match status" value="1"/>
</dbReference>